<dbReference type="Pfam" id="PF12572">
    <property type="entry name" value="DUF3752"/>
    <property type="match status" value="1"/>
</dbReference>
<feature type="compositionally biased region" description="Basic and acidic residues" evidence="1">
    <location>
        <begin position="260"/>
        <end position="275"/>
    </location>
</feature>
<gene>
    <name evidence="3" type="primary">RvY_13121-1</name>
    <name evidence="3" type="synonym">RvY_13121.1</name>
    <name evidence="3" type="ORF">RvY_13121</name>
</gene>
<feature type="domain" description="DUF3752" evidence="2">
    <location>
        <begin position="169"/>
        <end position="297"/>
    </location>
</feature>
<feature type="region of interest" description="Disordered" evidence="1">
    <location>
        <begin position="169"/>
        <end position="275"/>
    </location>
</feature>
<feature type="region of interest" description="Disordered" evidence="1">
    <location>
        <begin position="96"/>
        <end position="119"/>
    </location>
</feature>
<dbReference type="InterPro" id="IPR046331">
    <property type="entry name" value="GPAM1-like"/>
</dbReference>
<dbReference type="Proteomes" id="UP000186922">
    <property type="component" value="Unassembled WGS sequence"/>
</dbReference>
<evidence type="ECO:0000259" key="2">
    <source>
        <dbReference type="Pfam" id="PF12572"/>
    </source>
</evidence>
<dbReference type="EMBL" id="BDGG01000008">
    <property type="protein sequence ID" value="GAV02577.1"/>
    <property type="molecule type" value="Genomic_DNA"/>
</dbReference>
<feature type="compositionally biased region" description="Basic and acidic residues" evidence="1">
    <location>
        <begin position="16"/>
        <end position="30"/>
    </location>
</feature>
<dbReference type="AlphaFoldDB" id="A0A1D1VLV8"/>
<dbReference type="OrthoDB" id="73491at2759"/>
<protein>
    <recommendedName>
        <fullName evidence="2">DUF3752 domain-containing protein</fullName>
    </recommendedName>
</protein>
<comment type="caution">
    <text evidence="3">The sequence shown here is derived from an EMBL/GenBank/DDBJ whole genome shotgun (WGS) entry which is preliminary data.</text>
</comment>
<sequence>MTTYGPTLPPGYAQPEDERPRTGIGLDRENGNQTVDGKAAVESVLSDTTEATSKPKPVIGPELPPGFQRFPVSPELVSKAPLTRVLGPTLPAELAREDVGSEVSGDEEEDDYACVGPSPTLMVDEYSASAAMVDRLERQERRLAEAAMPQAPQREAWMTDLPEELLGRNVVPTTITGPRTFKRRTDEYEADFSGWTAGPDGKKPKQSKEKKELSSLERLETEQSLQREKMLEKEVEKHNQQKRADSLVSIAQKNTPGKDTSVRRPFDREKDLSIQKVGRMDKEDIVRRASELQGRFSTSAKPGQKFL</sequence>
<feature type="compositionally biased region" description="Basic and acidic residues" evidence="1">
    <location>
        <begin position="200"/>
        <end position="245"/>
    </location>
</feature>
<dbReference type="STRING" id="947166.A0A1D1VLV8"/>
<feature type="compositionally biased region" description="Polar residues" evidence="1">
    <location>
        <begin position="249"/>
        <end position="258"/>
    </location>
</feature>
<reference evidence="3 4" key="1">
    <citation type="journal article" date="2016" name="Nat. Commun.">
        <title>Extremotolerant tardigrade genome and improved radiotolerance of human cultured cells by tardigrade-unique protein.</title>
        <authorList>
            <person name="Hashimoto T."/>
            <person name="Horikawa D.D."/>
            <person name="Saito Y."/>
            <person name="Kuwahara H."/>
            <person name="Kozuka-Hata H."/>
            <person name="Shin-I T."/>
            <person name="Minakuchi Y."/>
            <person name="Ohishi K."/>
            <person name="Motoyama A."/>
            <person name="Aizu T."/>
            <person name="Enomoto A."/>
            <person name="Kondo K."/>
            <person name="Tanaka S."/>
            <person name="Hara Y."/>
            <person name="Koshikawa S."/>
            <person name="Sagara H."/>
            <person name="Miura T."/>
            <person name="Yokobori S."/>
            <person name="Miyagawa K."/>
            <person name="Suzuki Y."/>
            <person name="Kubo T."/>
            <person name="Oyama M."/>
            <person name="Kohara Y."/>
            <person name="Fujiyama A."/>
            <person name="Arakawa K."/>
            <person name="Katayama T."/>
            <person name="Toyoda A."/>
            <person name="Kunieda T."/>
        </authorList>
    </citation>
    <scope>NUCLEOTIDE SEQUENCE [LARGE SCALE GENOMIC DNA]</scope>
    <source>
        <strain evidence="3 4">YOKOZUNA-1</strain>
    </source>
</reference>
<dbReference type="PANTHER" id="PTHR46370">
    <property type="entry name" value="GPALPP MOTIFS-CONTAINING PROTEIN 1"/>
    <property type="match status" value="1"/>
</dbReference>
<keyword evidence="4" id="KW-1185">Reference proteome</keyword>
<evidence type="ECO:0000313" key="4">
    <source>
        <dbReference type="Proteomes" id="UP000186922"/>
    </source>
</evidence>
<dbReference type="InterPro" id="IPR022226">
    <property type="entry name" value="DUF3752"/>
</dbReference>
<dbReference type="PANTHER" id="PTHR46370:SF1">
    <property type="entry name" value="GPALPP MOTIFS-CONTAINING PROTEIN 1"/>
    <property type="match status" value="1"/>
</dbReference>
<evidence type="ECO:0000313" key="3">
    <source>
        <dbReference type="EMBL" id="GAV02577.1"/>
    </source>
</evidence>
<proteinExistence type="predicted"/>
<accession>A0A1D1VLV8</accession>
<name>A0A1D1VLV8_RAMVA</name>
<evidence type="ECO:0000256" key="1">
    <source>
        <dbReference type="SAM" id="MobiDB-lite"/>
    </source>
</evidence>
<feature type="region of interest" description="Disordered" evidence="1">
    <location>
        <begin position="1"/>
        <end position="66"/>
    </location>
</feature>
<organism evidence="3 4">
    <name type="scientific">Ramazzottius varieornatus</name>
    <name type="common">Water bear</name>
    <name type="synonym">Tardigrade</name>
    <dbReference type="NCBI Taxonomy" id="947166"/>
    <lineage>
        <taxon>Eukaryota</taxon>
        <taxon>Metazoa</taxon>
        <taxon>Ecdysozoa</taxon>
        <taxon>Tardigrada</taxon>
        <taxon>Eutardigrada</taxon>
        <taxon>Parachela</taxon>
        <taxon>Hypsibioidea</taxon>
        <taxon>Ramazzottiidae</taxon>
        <taxon>Ramazzottius</taxon>
    </lineage>
</organism>